<evidence type="ECO:0000256" key="1">
    <source>
        <dbReference type="ARBA" id="ARBA00007174"/>
    </source>
</evidence>
<dbReference type="InterPro" id="IPR002579">
    <property type="entry name" value="Met_Sox_Rdtase_MsrB_dom"/>
</dbReference>
<dbReference type="SUPFAM" id="SSF51316">
    <property type="entry name" value="Mss4-like"/>
    <property type="match status" value="1"/>
</dbReference>
<keyword evidence="4 5" id="KW-0560">Oxidoreductase</keyword>
<evidence type="ECO:0000256" key="5">
    <source>
        <dbReference type="RuleBase" id="RU365044"/>
    </source>
</evidence>
<evidence type="ECO:0000256" key="4">
    <source>
        <dbReference type="ARBA" id="ARBA00023002"/>
    </source>
</evidence>
<dbReference type="InterPro" id="IPR028427">
    <property type="entry name" value="Met_Sox_Rdtase_MsrB"/>
</dbReference>
<organism evidence="8 9">
    <name type="scientific">Caulochytrium protostelioides</name>
    <dbReference type="NCBI Taxonomy" id="1555241"/>
    <lineage>
        <taxon>Eukaryota</taxon>
        <taxon>Fungi</taxon>
        <taxon>Fungi incertae sedis</taxon>
        <taxon>Chytridiomycota</taxon>
        <taxon>Chytridiomycota incertae sedis</taxon>
        <taxon>Chytridiomycetes</taxon>
        <taxon>Caulochytriales</taxon>
        <taxon>Caulochytriaceae</taxon>
        <taxon>Caulochytrium</taxon>
    </lineage>
</organism>
<evidence type="ECO:0000256" key="6">
    <source>
        <dbReference type="SAM" id="MobiDB-lite"/>
    </source>
</evidence>
<name>A0A4P9XDP1_9FUNG</name>
<dbReference type="GO" id="GO:0006979">
    <property type="term" value="P:response to oxidative stress"/>
    <property type="evidence" value="ECO:0007669"/>
    <property type="project" value="InterPro"/>
</dbReference>
<dbReference type="NCBIfam" id="TIGR00357">
    <property type="entry name" value="peptide-methionine (R)-S-oxide reductase MsrB"/>
    <property type="match status" value="1"/>
</dbReference>
<dbReference type="GO" id="GO:0046872">
    <property type="term" value="F:metal ion binding"/>
    <property type="evidence" value="ECO:0007669"/>
    <property type="project" value="UniProtKB-KW"/>
</dbReference>
<gene>
    <name evidence="8" type="ORF">CXG81DRAFT_9416</name>
</gene>
<dbReference type="PROSITE" id="PS51790">
    <property type="entry name" value="MSRB"/>
    <property type="match status" value="1"/>
</dbReference>
<reference evidence="9" key="1">
    <citation type="journal article" date="2018" name="Nat. Microbiol.">
        <title>Leveraging single-cell genomics to expand the fungal tree of life.</title>
        <authorList>
            <person name="Ahrendt S.R."/>
            <person name="Quandt C.A."/>
            <person name="Ciobanu D."/>
            <person name="Clum A."/>
            <person name="Salamov A."/>
            <person name="Andreopoulos B."/>
            <person name="Cheng J.F."/>
            <person name="Woyke T."/>
            <person name="Pelin A."/>
            <person name="Henrissat B."/>
            <person name="Reynolds N.K."/>
            <person name="Benny G.L."/>
            <person name="Smith M.E."/>
            <person name="James T.Y."/>
            <person name="Grigoriev I.V."/>
        </authorList>
    </citation>
    <scope>NUCLEOTIDE SEQUENCE [LARGE SCALE GENOMIC DNA]</scope>
    <source>
        <strain evidence="9">ATCC 52028</strain>
    </source>
</reference>
<keyword evidence="2 5" id="KW-0479">Metal-binding</keyword>
<comment type="catalytic activity">
    <reaction evidence="5">
        <text>L-methionyl-[protein] + [thioredoxin]-disulfide + H2O = L-methionyl-(R)-S-oxide-[protein] + [thioredoxin]-dithiol</text>
        <dbReference type="Rhea" id="RHEA:24164"/>
        <dbReference type="Rhea" id="RHEA-COMP:10698"/>
        <dbReference type="Rhea" id="RHEA-COMP:10700"/>
        <dbReference type="Rhea" id="RHEA-COMP:12313"/>
        <dbReference type="Rhea" id="RHEA-COMP:12314"/>
        <dbReference type="ChEBI" id="CHEBI:15377"/>
        <dbReference type="ChEBI" id="CHEBI:16044"/>
        <dbReference type="ChEBI" id="CHEBI:29950"/>
        <dbReference type="ChEBI" id="CHEBI:45764"/>
        <dbReference type="ChEBI" id="CHEBI:50058"/>
        <dbReference type="EC" id="1.8.4.12"/>
    </reaction>
</comment>
<feature type="domain" description="MsrB" evidence="7">
    <location>
        <begin position="20"/>
        <end position="144"/>
    </location>
</feature>
<feature type="region of interest" description="Disordered" evidence="6">
    <location>
        <begin position="1"/>
        <end position="22"/>
    </location>
</feature>
<dbReference type="InterPro" id="IPR011057">
    <property type="entry name" value="Mss4-like_sf"/>
</dbReference>
<accession>A0A4P9XDP1</accession>
<dbReference type="Proteomes" id="UP000274922">
    <property type="component" value="Unassembled WGS sequence"/>
</dbReference>
<dbReference type="PANTHER" id="PTHR46081:SF8">
    <property type="entry name" value="PEPTIDE METHIONINE SULFOXIDE REDUCTASE 2"/>
    <property type="match status" value="1"/>
</dbReference>
<comment type="cofactor">
    <cofactor evidence="5">
        <name>Zn(2+)</name>
        <dbReference type="ChEBI" id="CHEBI:29105"/>
    </cofactor>
    <text evidence="5">Binds 1 zinc ion per subunit.</text>
</comment>
<evidence type="ECO:0000259" key="7">
    <source>
        <dbReference type="PROSITE" id="PS51790"/>
    </source>
</evidence>
<evidence type="ECO:0000313" key="8">
    <source>
        <dbReference type="EMBL" id="RKP03582.1"/>
    </source>
</evidence>
<sequence length="145" mass="15489">MSSATNGTGGTAPRPKARTDRDWRAVLSPEQFRVLRQQGTEAPGTGVYNHHRAAGTYACAACDTPLYTSTTKFDSGCGWPAFFDAIPGAVERREDRSLGGAPRVEILCTACGGHLGHVFHGEGFPTPTDDRHCVNSVSLQFHDAA</sequence>
<dbReference type="Gene3D" id="2.170.150.20">
    <property type="entry name" value="Peptide methionine sulfoxide reductase"/>
    <property type="match status" value="1"/>
</dbReference>
<dbReference type="EC" id="1.8.4.12" evidence="5"/>
<keyword evidence="9" id="KW-1185">Reference proteome</keyword>
<dbReference type="OrthoDB" id="44061at2759"/>
<dbReference type="EMBL" id="ML014121">
    <property type="protein sequence ID" value="RKP03582.1"/>
    <property type="molecule type" value="Genomic_DNA"/>
</dbReference>
<dbReference type="GO" id="GO:0033743">
    <property type="term" value="F:peptide-methionine (R)-S-oxide reductase activity"/>
    <property type="evidence" value="ECO:0007669"/>
    <property type="project" value="UniProtKB-EC"/>
</dbReference>
<protein>
    <recommendedName>
        <fullName evidence="5">Peptide-methionine (R)-S-oxide reductase</fullName>
        <ecNumber evidence="5">1.8.4.12</ecNumber>
    </recommendedName>
</protein>
<dbReference type="Pfam" id="PF01641">
    <property type="entry name" value="SelR"/>
    <property type="match status" value="1"/>
</dbReference>
<dbReference type="PANTHER" id="PTHR46081">
    <property type="entry name" value="PEPTIDE METHIONINE SULFOXIDE REDUCTASE 2"/>
    <property type="match status" value="1"/>
</dbReference>
<dbReference type="STRING" id="1555241.A0A4P9XDP1"/>
<evidence type="ECO:0000256" key="2">
    <source>
        <dbReference type="ARBA" id="ARBA00022723"/>
    </source>
</evidence>
<evidence type="ECO:0000256" key="3">
    <source>
        <dbReference type="ARBA" id="ARBA00022833"/>
    </source>
</evidence>
<dbReference type="AlphaFoldDB" id="A0A4P9XDP1"/>
<dbReference type="GO" id="GO:0030091">
    <property type="term" value="P:protein repair"/>
    <property type="evidence" value="ECO:0007669"/>
    <property type="project" value="InterPro"/>
</dbReference>
<proteinExistence type="inferred from homology"/>
<keyword evidence="3 5" id="KW-0862">Zinc</keyword>
<comment type="similarity">
    <text evidence="1 5">Belongs to the MsrB Met sulfoxide reductase family.</text>
</comment>
<evidence type="ECO:0000313" key="9">
    <source>
        <dbReference type="Proteomes" id="UP000274922"/>
    </source>
</evidence>